<evidence type="ECO:0000256" key="1">
    <source>
        <dbReference type="ARBA" id="ARBA00022729"/>
    </source>
</evidence>
<sequence>MYYTYILKSKKDGQLYAGSTNNLRLRFEQHKKGAVPATKHRRPLELIYYEACLTEADARRRERTFKSYRGKMFLKNRLKSYFTGLRFTFSIRTMRKFRIIIILISILAGFLIAPPPARAGLVIKLPSSLGLATNLQGYWTFDGADMYESGTVAADKSGNGNNGTLTNGPQTTLGKIGQALKFDGVDDNVSLGNYSVLDGSTYASWSFWVKPDAIQASDGNEHAFISRWNANDSVGRSWLITNNDTGGGDEIYLYTSLADGARTNTNALTVGQWKHVAIVYDGTQTTNTTKIKIYINGTEVSAYVSVGTVPTTLPTPSVPRTNYIGSSITTDTPIRWTKGLIDEVRVYSRALSAPEIKRLYNMGSGIKTASQTSKITSGLLAYYTFDGADVYENGAVVADKSGNGNNGAVTGARVGPGKIGQALHFDGINDLVNTGSDFIGTSALTISVWVYRENAAGTQRIVSNNRTILSTNTAGRILFSSDGATTISSGNNCADAGKWTHVVVTRTSSGVANFYCSSAQYGTADQASGTPTAGTENVFLGNRGSGAEPWDGPLDEIRIYNRVLSAAEIKELYNQGAGAIAGKTQDTQLTTNLVGYWPFNGPDIYESGTVAADKSGQGNNGALSGFTAATGAVPGKIGQALKFDGSDDLVNAGTAASLDDLDTKGGLTASAWIYPYTTGEGTLGIIVNKDANSNGTWNLQLFTATQLQFRKDGATDLVVRSSTGTITLNKWQHAAVTWDGSITATNVHMYVDGVETTYATQTNGDSFVSDASNSLRIGADGNVNANYAFNGLIDEVRVYNRVLSAAEIKRLYNMGR</sequence>
<dbReference type="InterPro" id="IPR000305">
    <property type="entry name" value="GIY-YIG_endonuc"/>
</dbReference>
<dbReference type="SUPFAM" id="SSF49899">
    <property type="entry name" value="Concanavalin A-like lectins/glucanases"/>
    <property type="match status" value="3"/>
</dbReference>
<keyword evidence="3" id="KW-1133">Transmembrane helix</keyword>
<evidence type="ECO:0000313" key="6">
    <source>
        <dbReference type="Proteomes" id="UP000177235"/>
    </source>
</evidence>
<dbReference type="SMART" id="SM00560">
    <property type="entry name" value="LamGL"/>
    <property type="match status" value="3"/>
</dbReference>
<evidence type="ECO:0000313" key="5">
    <source>
        <dbReference type="EMBL" id="OGE98481.1"/>
    </source>
</evidence>
<organism evidence="5 6">
    <name type="scientific">Candidatus Doudnabacteria bacterium RIFCSPLOWO2_02_FULL_48_13</name>
    <dbReference type="NCBI Taxonomy" id="1817845"/>
    <lineage>
        <taxon>Bacteria</taxon>
        <taxon>Candidatus Doudnaibacteriota</taxon>
    </lineage>
</organism>
<keyword evidence="3" id="KW-0472">Membrane</keyword>
<name>A0A1F5Q8F1_9BACT</name>
<dbReference type="AlphaFoldDB" id="A0A1F5Q8F1"/>
<dbReference type="Pfam" id="PF01541">
    <property type="entry name" value="GIY-YIG"/>
    <property type="match status" value="1"/>
</dbReference>
<proteinExistence type="predicted"/>
<dbReference type="InterPro" id="IPR013320">
    <property type="entry name" value="ConA-like_dom_sf"/>
</dbReference>
<evidence type="ECO:0000256" key="3">
    <source>
        <dbReference type="SAM" id="Phobius"/>
    </source>
</evidence>
<dbReference type="Gene3D" id="3.40.1440.10">
    <property type="entry name" value="GIY-YIG endonuclease"/>
    <property type="match status" value="1"/>
</dbReference>
<feature type="domain" description="GIY-YIG" evidence="4">
    <location>
        <begin position="1"/>
        <end position="77"/>
    </location>
</feature>
<dbReference type="Gene3D" id="2.60.120.200">
    <property type="match status" value="3"/>
</dbReference>
<dbReference type="InterPro" id="IPR035901">
    <property type="entry name" value="GIY-YIG_endonuc_sf"/>
</dbReference>
<accession>A0A1F5Q8F1</accession>
<evidence type="ECO:0000256" key="2">
    <source>
        <dbReference type="ARBA" id="ARBA00023157"/>
    </source>
</evidence>
<comment type="caution">
    <text evidence="5">The sequence shown here is derived from an EMBL/GenBank/DDBJ whole genome shotgun (WGS) entry which is preliminary data.</text>
</comment>
<protein>
    <recommendedName>
        <fullName evidence="4">GIY-YIG domain-containing protein</fullName>
    </recommendedName>
</protein>
<dbReference type="Pfam" id="PF13385">
    <property type="entry name" value="Laminin_G_3"/>
    <property type="match status" value="3"/>
</dbReference>
<dbReference type="PROSITE" id="PS50164">
    <property type="entry name" value="GIY_YIG"/>
    <property type="match status" value="1"/>
</dbReference>
<dbReference type="EMBL" id="MFFF01000032">
    <property type="protein sequence ID" value="OGE98481.1"/>
    <property type="molecule type" value="Genomic_DNA"/>
</dbReference>
<keyword evidence="1" id="KW-0732">Signal</keyword>
<keyword evidence="3" id="KW-0812">Transmembrane</keyword>
<keyword evidence="2" id="KW-1015">Disulfide bond</keyword>
<dbReference type="CDD" id="cd10449">
    <property type="entry name" value="GIY-YIG_SLX1_like"/>
    <property type="match status" value="1"/>
</dbReference>
<feature type="transmembrane region" description="Helical" evidence="3">
    <location>
        <begin position="97"/>
        <end position="117"/>
    </location>
</feature>
<evidence type="ECO:0000259" key="4">
    <source>
        <dbReference type="PROSITE" id="PS50164"/>
    </source>
</evidence>
<gene>
    <name evidence="5" type="ORF">A3J05_04760</name>
</gene>
<dbReference type="PANTHER" id="PTHR42535">
    <property type="entry name" value="OOKINETE PROTEIN, PUTATIVE-RELATED"/>
    <property type="match status" value="1"/>
</dbReference>
<dbReference type="InterPro" id="IPR006558">
    <property type="entry name" value="LamG-like"/>
</dbReference>
<reference evidence="5 6" key="1">
    <citation type="journal article" date="2016" name="Nat. Commun.">
        <title>Thousands of microbial genomes shed light on interconnected biogeochemical processes in an aquifer system.</title>
        <authorList>
            <person name="Anantharaman K."/>
            <person name="Brown C.T."/>
            <person name="Hug L.A."/>
            <person name="Sharon I."/>
            <person name="Castelle C.J."/>
            <person name="Probst A.J."/>
            <person name="Thomas B.C."/>
            <person name="Singh A."/>
            <person name="Wilkins M.J."/>
            <person name="Karaoz U."/>
            <person name="Brodie E.L."/>
            <person name="Williams K.H."/>
            <person name="Hubbard S.S."/>
            <person name="Banfield J.F."/>
        </authorList>
    </citation>
    <scope>NUCLEOTIDE SEQUENCE [LARGE SCALE GENOMIC DNA]</scope>
</reference>
<dbReference type="Proteomes" id="UP000177235">
    <property type="component" value="Unassembled WGS sequence"/>
</dbReference>
<dbReference type="PANTHER" id="PTHR42535:SF2">
    <property type="entry name" value="CHROMOSOME UNDETERMINED SCAFFOLD_146, WHOLE GENOME SHOTGUN SEQUENCE"/>
    <property type="match status" value="1"/>
</dbReference>
<dbReference type="SUPFAM" id="SSF82771">
    <property type="entry name" value="GIY-YIG endonuclease"/>
    <property type="match status" value="1"/>
</dbReference>